<dbReference type="PANTHER" id="PTHR24559:SF434">
    <property type="entry name" value="RNA-DIRECTED DNA POLYMERASE HOMOLOG"/>
    <property type="match status" value="1"/>
</dbReference>
<keyword evidence="5" id="KW-0255">Endonuclease</keyword>
<keyword evidence="2" id="KW-0808">Transferase</keyword>
<dbReference type="InterPro" id="IPR043128">
    <property type="entry name" value="Rev_trsase/Diguanyl_cyclase"/>
</dbReference>
<evidence type="ECO:0000256" key="3">
    <source>
        <dbReference type="ARBA" id="ARBA00022695"/>
    </source>
</evidence>
<evidence type="ECO:0000256" key="4">
    <source>
        <dbReference type="ARBA" id="ARBA00022722"/>
    </source>
</evidence>
<keyword evidence="10" id="KW-1185">Reference proteome</keyword>
<dbReference type="OrthoDB" id="1924993at2759"/>
<keyword evidence="7" id="KW-0695">RNA-directed DNA polymerase</keyword>
<dbReference type="Pfam" id="PF00078">
    <property type="entry name" value="RVT_1"/>
    <property type="match status" value="1"/>
</dbReference>
<dbReference type="GO" id="GO:0006508">
    <property type="term" value="P:proteolysis"/>
    <property type="evidence" value="ECO:0007669"/>
    <property type="project" value="UniProtKB-KW"/>
</dbReference>
<dbReference type="Proteomes" id="UP001165190">
    <property type="component" value="Unassembled WGS sequence"/>
</dbReference>
<dbReference type="InterPro" id="IPR043502">
    <property type="entry name" value="DNA/RNA_pol_sf"/>
</dbReference>
<dbReference type="AlphaFoldDB" id="A0A9W7J7Z9"/>
<dbReference type="InterPro" id="IPR000477">
    <property type="entry name" value="RT_dom"/>
</dbReference>
<evidence type="ECO:0000256" key="6">
    <source>
        <dbReference type="ARBA" id="ARBA00022801"/>
    </source>
</evidence>
<name>A0A9W7J7Z9_HIBTR</name>
<proteinExistence type="predicted"/>
<dbReference type="GO" id="GO:0004519">
    <property type="term" value="F:endonuclease activity"/>
    <property type="evidence" value="ECO:0007669"/>
    <property type="project" value="UniProtKB-KW"/>
</dbReference>
<dbReference type="CDD" id="cd01647">
    <property type="entry name" value="RT_LTR"/>
    <property type="match status" value="1"/>
</dbReference>
<keyword evidence="3" id="KW-0548">Nucleotidyltransferase</keyword>
<dbReference type="FunFam" id="3.10.10.10:FF:000007">
    <property type="entry name" value="Retrovirus-related Pol polyprotein from transposon 17.6-like Protein"/>
    <property type="match status" value="1"/>
</dbReference>
<dbReference type="GO" id="GO:0008233">
    <property type="term" value="F:peptidase activity"/>
    <property type="evidence" value="ECO:0007669"/>
    <property type="project" value="UniProtKB-KW"/>
</dbReference>
<keyword evidence="1" id="KW-0645">Protease</keyword>
<evidence type="ECO:0000256" key="2">
    <source>
        <dbReference type="ARBA" id="ARBA00022679"/>
    </source>
</evidence>
<dbReference type="PROSITE" id="PS50878">
    <property type="entry name" value="RT_POL"/>
    <property type="match status" value="1"/>
</dbReference>
<protein>
    <recommendedName>
        <fullName evidence="8">Reverse transcriptase domain-containing protein</fullName>
    </recommendedName>
</protein>
<dbReference type="EMBL" id="BSYR01000049">
    <property type="protein sequence ID" value="GMJ08008.1"/>
    <property type="molecule type" value="Genomic_DNA"/>
</dbReference>
<dbReference type="SUPFAM" id="SSF56672">
    <property type="entry name" value="DNA/RNA polymerases"/>
    <property type="match status" value="1"/>
</dbReference>
<accession>A0A9W7J7Z9</accession>
<organism evidence="9 10">
    <name type="scientific">Hibiscus trionum</name>
    <name type="common">Flower of an hour</name>
    <dbReference type="NCBI Taxonomy" id="183268"/>
    <lineage>
        <taxon>Eukaryota</taxon>
        <taxon>Viridiplantae</taxon>
        <taxon>Streptophyta</taxon>
        <taxon>Embryophyta</taxon>
        <taxon>Tracheophyta</taxon>
        <taxon>Spermatophyta</taxon>
        <taxon>Magnoliopsida</taxon>
        <taxon>eudicotyledons</taxon>
        <taxon>Gunneridae</taxon>
        <taxon>Pentapetalae</taxon>
        <taxon>rosids</taxon>
        <taxon>malvids</taxon>
        <taxon>Malvales</taxon>
        <taxon>Malvaceae</taxon>
        <taxon>Malvoideae</taxon>
        <taxon>Hibiscus</taxon>
    </lineage>
</organism>
<keyword evidence="6" id="KW-0378">Hydrolase</keyword>
<dbReference type="Gene3D" id="3.30.70.270">
    <property type="match status" value="1"/>
</dbReference>
<evidence type="ECO:0000256" key="5">
    <source>
        <dbReference type="ARBA" id="ARBA00022759"/>
    </source>
</evidence>
<sequence length="166" mass="19104">MIENQSIQRSNSPFSSPVLLVKKKDGTWRFCVDYRALNAITVKDKFLIPTADELFDELAGSQFFSKLDLLAGYHQIRVKADDVPKTAFRTHEGHYKFLVMPFGLTNAPSTFQATMNDIFKSYLRKFVLVFLDDILVFSQTWQDHLNHLRLVLQVLLTNGFVAKKSK</sequence>
<evidence type="ECO:0000256" key="1">
    <source>
        <dbReference type="ARBA" id="ARBA00022670"/>
    </source>
</evidence>
<feature type="domain" description="Reverse transcriptase" evidence="8">
    <location>
        <begin position="2"/>
        <end position="166"/>
    </location>
</feature>
<gene>
    <name evidence="9" type="ORF">HRI_004470000</name>
</gene>
<reference evidence="9" key="1">
    <citation type="submission" date="2023-05" db="EMBL/GenBank/DDBJ databases">
        <title>Genome and transcriptome analyses reveal genes involved in the formation of fine ridges on petal epidermal cells in Hibiscus trionum.</title>
        <authorList>
            <person name="Koshimizu S."/>
            <person name="Masuda S."/>
            <person name="Ishii T."/>
            <person name="Shirasu K."/>
            <person name="Hoshino A."/>
            <person name="Arita M."/>
        </authorList>
    </citation>
    <scope>NUCLEOTIDE SEQUENCE</scope>
    <source>
        <strain evidence="9">Hamamatsu line</strain>
    </source>
</reference>
<evidence type="ECO:0000313" key="9">
    <source>
        <dbReference type="EMBL" id="GMJ08008.1"/>
    </source>
</evidence>
<evidence type="ECO:0000256" key="7">
    <source>
        <dbReference type="ARBA" id="ARBA00022918"/>
    </source>
</evidence>
<dbReference type="PANTHER" id="PTHR24559">
    <property type="entry name" value="TRANSPOSON TY3-I GAG-POL POLYPROTEIN"/>
    <property type="match status" value="1"/>
</dbReference>
<dbReference type="Gene3D" id="3.10.10.10">
    <property type="entry name" value="HIV Type 1 Reverse Transcriptase, subunit A, domain 1"/>
    <property type="match status" value="1"/>
</dbReference>
<evidence type="ECO:0000313" key="10">
    <source>
        <dbReference type="Proteomes" id="UP001165190"/>
    </source>
</evidence>
<evidence type="ECO:0000259" key="8">
    <source>
        <dbReference type="PROSITE" id="PS50878"/>
    </source>
</evidence>
<dbReference type="InterPro" id="IPR053134">
    <property type="entry name" value="RNA-dir_DNA_polymerase"/>
</dbReference>
<comment type="caution">
    <text evidence="9">The sequence shown here is derived from an EMBL/GenBank/DDBJ whole genome shotgun (WGS) entry which is preliminary data.</text>
</comment>
<dbReference type="GO" id="GO:0003964">
    <property type="term" value="F:RNA-directed DNA polymerase activity"/>
    <property type="evidence" value="ECO:0007669"/>
    <property type="project" value="UniProtKB-KW"/>
</dbReference>
<keyword evidence="4" id="KW-0540">Nuclease</keyword>